<protein>
    <submittedName>
        <fullName evidence="7">Benzoate 4-monooxygenase cytochrome P450</fullName>
    </submittedName>
</protein>
<evidence type="ECO:0000256" key="3">
    <source>
        <dbReference type="ARBA" id="ARBA00023002"/>
    </source>
</evidence>
<keyword evidence="5" id="KW-0503">Monooxygenase</keyword>
<sequence length="516" mass="58914">MDDSKAKSWDFPIASKVAHPSLPILGGVIPLLIVLQLFRTYWRLRHIPGPFWARFTNIQRMLWVRTKEAQLVHQRIHEQYGPVVRTGPNMVMFNDPAAIPIVHTMRRGFPKSPFYHIFQTYTPSGPAITAFNATDEDGLKKVKAPVAPLFSATNVMSFEPIVDDVLDCFVDNIDKRFLKHATIFDIAKWFQYYAFDVMGMLTFSKRYSFLDAGEDVGGMLGAIYGYMDYAAELTQIPWVDRVLYKNWLAHSIRRAASQPLYKVVANAVQERQGLMEKGIRFSGRTDFLAKYIQIAAEHHGDELPPGIVGNWTFTNIIAGSDSVGITLTTMIYNLYQNPKDLERLQTELRSANLSKPHAKLSEIQNLPFLDACMWEALRMHPAFSLPFERVVPKGGITIGEYYIPEGTWVGGNPYGVNRHKSTFGADAEFWRPERWLEGDERHRHQMKQSNLTFGAGFRICLGRHIGILEIKKMISMLVLDYEAKLVNPTLFKVENCWLFKQKGCYVRIKKAAEAVI</sequence>
<dbReference type="EMBL" id="MU858133">
    <property type="protein sequence ID" value="KAK4212147.1"/>
    <property type="molecule type" value="Genomic_DNA"/>
</dbReference>
<dbReference type="Pfam" id="PF00067">
    <property type="entry name" value="p450"/>
    <property type="match status" value="1"/>
</dbReference>
<dbReference type="SUPFAM" id="SSF48264">
    <property type="entry name" value="Cytochrome P450"/>
    <property type="match status" value="1"/>
</dbReference>
<dbReference type="GO" id="GO:0004497">
    <property type="term" value="F:monooxygenase activity"/>
    <property type="evidence" value="ECO:0007669"/>
    <property type="project" value="UniProtKB-KW"/>
</dbReference>
<dbReference type="Gene3D" id="1.10.630.10">
    <property type="entry name" value="Cytochrome P450"/>
    <property type="match status" value="1"/>
</dbReference>
<dbReference type="PANTHER" id="PTHR24305:SF175">
    <property type="entry name" value="CYTOCHROME P450 MONOOXYGENASE PKFB"/>
    <property type="match status" value="1"/>
</dbReference>
<comment type="caution">
    <text evidence="7">The sequence shown here is derived from an EMBL/GenBank/DDBJ whole genome shotgun (WGS) entry which is preliminary data.</text>
</comment>
<keyword evidence="2" id="KW-0479">Metal-binding</keyword>
<dbReference type="InterPro" id="IPR001128">
    <property type="entry name" value="Cyt_P450"/>
</dbReference>
<keyword evidence="6" id="KW-0812">Transmembrane</keyword>
<evidence type="ECO:0000313" key="7">
    <source>
        <dbReference type="EMBL" id="KAK4212147.1"/>
    </source>
</evidence>
<dbReference type="Proteomes" id="UP001301769">
    <property type="component" value="Unassembled WGS sequence"/>
</dbReference>
<dbReference type="GO" id="GO:0016705">
    <property type="term" value="F:oxidoreductase activity, acting on paired donors, with incorporation or reduction of molecular oxygen"/>
    <property type="evidence" value="ECO:0007669"/>
    <property type="project" value="InterPro"/>
</dbReference>
<evidence type="ECO:0000256" key="1">
    <source>
        <dbReference type="ARBA" id="ARBA00022617"/>
    </source>
</evidence>
<reference evidence="7" key="2">
    <citation type="submission" date="2023-05" db="EMBL/GenBank/DDBJ databases">
        <authorList>
            <consortium name="Lawrence Berkeley National Laboratory"/>
            <person name="Steindorff A."/>
            <person name="Hensen N."/>
            <person name="Bonometti L."/>
            <person name="Westerberg I."/>
            <person name="Brannstrom I.O."/>
            <person name="Guillou S."/>
            <person name="Cros-Aarteil S."/>
            <person name="Calhoun S."/>
            <person name="Haridas S."/>
            <person name="Kuo A."/>
            <person name="Mondo S."/>
            <person name="Pangilinan J."/>
            <person name="Riley R."/>
            <person name="Labutti K."/>
            <person name="Andreopoulos B."/>
            <person name="Lipzen A."/>
            <person name="Chen C."/>
            <person name="Yanf M."/>
            <person name="Daum C."/>
            <person name="Ng V."/>
            <person name="Clum A."/>
            <person name="Ohm R."/>
            <person name="Martin F."/>
            <person name="Silar P."/>
            <person name="Natvig D."/>
            <person name="Lalanne C."/>
            <person name="Gautier V."/>
            <person name="Ament-Velasquez S.L."/>
            <person name="Kruys A."/>
            <person name="Hutchinson M.I."/>
            <person name="Powell A.J."/>
            <person name="Barry K."/>
            <person name="Miller A.N."/>
            <person name="Grigoriev I.V."/>
            <person name="Debuchy R."/>
            <person name="Gladieux P."/>
            <person name="Thoren M.H."/>
            <person name="Johannesson H."/>
        </authorList>
    </citation>
    <scope>NUCLEOTIDE SEQUENCE</scope>
    <source>
        <strain evidence="7">PSN293</strain>
    </source>
</reference>
<keyword evidence="6" id="KW-0472">Membrane</keyword>
<evidence type="ECO:0000256" key="2">
    <source>
        <dbReference type="ARBA" id="ARBA00022723"/>
    </source>
</evidence>
<keyword evidence="1" id="KW-0349">Heme</keyword>
<dbReference type="GO" id="GO:0005506">
    <property type="term" value="F:iron ion binding"/>
    <property type="evidence" value="ECO:0007669"/>
    <property type="project" value="InterPro"/>
</dbReference>
<feature type="transmembrane region" description="Helical" evidence="6">
    <location>
        <begin position="20"/>
        <end position="38"/>
    </location>
</feature>
<keyword evidence="8" id="KW-1185">Reference proteome</keyword>
<evidence type="ECO:0000313" key="8">
    <source>
        <dbReference type="Proteomes" id="UP001301769"/>
    </source>
</evidence>
<dbReference type="PRINTS" id="PR00385">
    <property type="entry name" value="P450"/>
</dbReference>
<keyword evidence="3" id="KW-0560">Oxidoreductase</keyword>
<name>A0AAN6Y8Q8_9PEZI</name>
<keyword evidence="4" id="KW-0408">Iron</keyword>
<dbReference type="CDD" id="cd11060">
    <property type="entry name" value="CYP57A1-like"/>
    <property type="match status" value="1"/>
</dbReference>
<evidence type="ECO:0000256" key="4">
    <source>
        <dbReference type="ARBA" id="ARBA00023004"/>
    </source>
</evidence>
<dbReference type="PANTHER" id="PTHR24305">
    <property type="entry name" value="CYTOCHROME P450"/>
    <property type="match status" value="1"/>
</dbReference>
<reference evidence="7" key="1">
    <citation type="journal article" date="2023" name="Mol. Phylogenet. Evol.">
        <title>Genome-scale phylogeny and comparative genomics of the fungal order Sordariales.</title>
        <authorList>
            <person name="Hensen N."/>
            <person name="Bonometti L."/>
            <person name="Westerberg I."/>
            <person name="Brannstrom I.O."/>
            <person name="Guillou S."/>
            <person name="Cros-Aarteil S."/>
            <person name="Calhoun S."/>
            <person name="Haridas S."/>
            <person name="Kuo A."/>
            <person name="Mondo S."/>
            <person name="Pangilinan J."/>
            <person name="Riley R."/>
            <person name="LaButti K."/>
            <person name="Andreopoulos B."/>
            <person name="Lipzen A."/>
            <person name="Chen C."/>
            <person name="Yan M."/>
            <person name="Daum C."/>
            <person name="Ng V."/>
            <person name="Clum A."/>
            <person name="Steindorff A."/>
            <person name="Ohm R.A."/>
            <person name="Martin F."/>
            <person name="Silar P."/>
            <person name="Natvig D.O."/>
            <person name="Lalanne C."/>
            <person name="Gautier V."/>
            <person name="Ament-Velasquez S.L."/>
            <person name="Kruys A."/>
            <person name="Hutchinson M.I."/>
            <person name="Powell A.J."/>
            <person name="Barry K."/>
            <person name="Miller A.N."/>
            <person name="Grigoriev I.V."/>
            <person name="Debuchy R."/>
            <person name="Gladieux P."/>
            <person name="Hiltunen Thoren M."/>
            <person name="Johannesson H."/>
        </authorList>
    </citation>
    <scope>NUCLEOTIDE SEQUENCE</scope>
    <source>
        <strain evidence="7">PSN293</strain>
    </source>
</reference>
<dbReference type="InterPro" id="IPR036396">
    <property type="entry name" value="Cyt_P450_sf"/>
</dbReference>
<dbReference type="InterPro" id="IPR050121">
    <property type="entry name" value="Cytochrome_P450_monoxygenase"/>
</dbReference>
<evidence type="ECO:0000256" key="6">
    <source>
        <dbReference type="SAM" id="Phobius"/>
    </source>
</evidence>
<proteinExistence type="predicted"/>
<dbReference type="AlphaFoldDB" id="A0AAN6Y8Q8"/>
<dbReference type="GO" id="GO:0020037">
    <property type="term" value="F:heme binding"/>
    <property type="evidence" value="ECO:0007669"/>
    <property type="project" value="InterPro"/>
</dbReference>
<gene>
    <name evidence="7" type="ORF">QBC37DRAFT_288627</name>
</gene>
<evidence type="ECO:0000256" key="5">
    <source>
        <dbReference type="ARBA" id="ARBA00023033"/>
    </source>
</evidence>
<organism evidence="7 8">
    <name type="scientific">Rhypophila decipiens</name>
    <dbReference type="NCBI Taxonomy" id="261697"/>
    <lineage>
        <taxon>Eukaryota</taxon>
        <taxon>Fungi</taxon>
        <taxon>Dikarya</taxon>
        <taxon>Ascomycota</taxon>
        <taxon>Pezizomycotina</taxon>
        <taxon>Sordariomycetes</taxon>
        <taxon>Sordariomycetidae</taxon>
        <taxon>Sordariales</taxon>
        <taxon>Naviculisporaceae</taxon>
        <taxon>Rhypophila</taxon>
    </lineage>
</organism>
<keyword evidence="6" id="KW-1133">Transmembrane helix</keyword>
<accession>A0AAN6Y8Q8</accession>